<evidence type="ECO:0000313" key="7">
    <source>
        <dbReference type="Proteomes" id="UP000092154"/>
    </source>
</evidence>
<name>A0A1B7N319_9AGAM</name>
<dbReference type="InterPro" id="IPR037850">
    <property type="entry name" value="RBBP5/Swd1"/>
</dbReference>
<keyword evidence="3" id="KW-0677">Repeat</keyword>
<dbReference type="STRING" id="1314800.A0A1B7N319"/>
<dbReference type="PANTHER" id="PTHR44040:SF1">
    <property type="entry name" value="RETINOBLASTOMA-BINDING PROTEIN 5"/>
    <property type="match status" value="1"/>
</dbReference>
<dbReference type="FunCoup" id="A0A1B7N319">
    <property type="interactions" value="932"/>
</dbReference>
<organism evidence="6 7">
    <name type="scientific">Rhizopogon vinicolor AM-OR11-026</name>
    <dbReference type="NCBI Taxonomy" id="1314800"/>
    <lineage>
        <taxon>Eukaryota</taxon>
        <taxon>Fungi</taxon>
        <taxon>Dikarya</taxon>
        <taxon>Basidiomycota</taxon>
        <taxon>Agaricomycotina</taxon>
        <taxon>Agaricomycetes</taxon>
        <taxon>Agaricomycetidae</taxon>
        <taxon>Boletales</taxon>
        <taxon>Suillineae</taxon>
        <taxon>Rhizopogonaceae</taxon>
        <taxon>Rhizopogon</taxon>
    </lineage>
</organism>
<feature type="repeat" description="WD" evidence="5">
    <location>
        <begin position="30"/>
        <end position="59"/>
    </location>
</feature>
<dbReference type="PANTHER" id="PTHR44040">
    <property type="entry name" value="RETINOBLASTOMA-BINDING PROTEIN 5"/>
    <property type="match status" value="1"/>
</dbReference>
<dbReference type="InterPro" id="IPR019775">
    <property type="entry name" value="WD40_repeat_CS"/>
</dbReference>
<dbReference type="PROSITE" id="PS50082">
    <property type="entry name" value="WD_REPEATS_2"/>
    <property type="match status" value="2"/>
</dbReference>
<keyword evidence="7" id="KW-1185">Reference proteome</keyword>
<evidence type="ECO:0000256" key="5">
    <source>
        <dbReference type="PROSITE-ProRule" id="PRU00221"/>
    </source>
</evidence>
<gene>
    <name evidence="6" type="ORF">K503DRAFT_716831</name>
</gene>
<dbReference type="InterPro" id="IPR001680">
    <property type="entry name" value="WD40_rpt"/>
</dbReference>
<evidence type="ECO:0000256" key="1">
    <source>
        <dbReference type="ARBA" id="ARBA00004123"/>
    </source>
</evidence>
<dbReference type="Gene3D" id="2.130.10.10">
    <property type="entry name" value="YVTN repeat-like/Quinoprotein amine dehydrogenase"/>
    <property type="match status" value="3"/>
</dbReference>
<dbReference type="GO" id="GO:0048188">
    <property type="term" value="C:Set1C/COMPASS complex"/>
    <property type="evidence" value="ECO:0007669"/>
    <property type="project" value="InterPro"/>
</dbReference>
<feature type="repeat" description="WD" evidence="5">
    <location>
        <begin position="60"/>
        <end position="95"/>
    </location>
</feature>
<keyword evidence="4" id="KW-0539">Nucleus</keyword>
<evidence type="ECO:0000256" key="4">
    <source>
        <dbReference type="ARBA" id="ARBA00023242"/>
    </source>
</evidence>
<sequence length="450" mass="49924">MNASLLNPFTVTHPTAVQTSLVSGASLARFDPSGKFVAAGRSDGSAAIWDLDTRAAIRWCEGHVKAVTSVDWSRNSRYVLTSSKDWNVIVWDLASPMDPPQRYTTIRFDAPVVSAYFHPRNSRIVLALLSTGEAYVVDSRKEHRARVELCEGLSEGDDERARYAPRLPAFSIMTTARFDPSGRNVFVGTSTGNVLVFNSRTKTMVARHRIAGAGSIKSLEFAKTGRRFATNSTDRTIRQFILPTYPSPGVGVECAILETELEPTHRFNDPISKVAWHAMSYSPDGEWLAGGAADPATHKIYIWDISNDGQFATALDGGREPLIDIHWHPHASRLASTTNQGSVLIWHCPSPERWGAFAGGFEEADENVMYEEGESEFDVENEVEFAMRKKLQEDENVDILGGVDDLVDHQVNGVAGDPDDEDLEWADDELDDDQQGWRLKVIMVDDDDTY</sequence>
<evidence type="ECO:0000256" key="3">
    <source>
        <dbReference type="ARBA" id="ARBA00022737"/>
    </source>
</evidence>
<dbReference type="InterPro" id="IPR036322">
    <property type="entry name" value="WD40_repeat_dom_sf"/>
</dbReference>
<keyword evidence="2 5" id="KW-0853">WD repeat</keyword>
<dbReference type="PROSITE" id="PS50294">
    <property type="entry name" value="WD_REPEATS_REGION"/>
    <property type="match status" value="1"/>
</dbReference>
<dbReference type="OrthoDB" id="196858at2759"/>
<dbReference type="EMBL" id="KV448257">
    <property type="protein sequence ID" value="OAX39248.1"/>
    <property type="molecule type" value="Genomic_DNA"/>
</dbReference>
<dbReference type="PROSITE" id="PS00678">
    <property type="entry name" value="WD_REPEATS_1"/>
    <property type="match status" value="2"/>
</dbReference>
<proteinExistence type="predicted"/>
<dbReference type="SUPFAM" id="SSF50978">
    <property type="entry name" value="WD40 repeat-like"/>
    <property type="match status" value="1"/>
</dbReference>
<reference evidence="6 7" key="1">
    <citation type="submission" date="2016-06" db="EMBL/GenBank/DDBJ databases">
        <title>Comparative genomics of the ectomycorrhizal sister species Rhizopogon vinicolor and Rhizopogon vesiculosus (Basidiomycota: Boletales) reveals a divergence of the mating type B locus.</title>
        <authorList>
            <consortium name="DOE Joint Genome Institute"/>
            <person name="Mujic A.B."/>
            <person name="Kuo A."/>
            <person name="Tritt A."/>
            <person name="Lipzen A."/>
            <person name="Chen C."/>
            <person name="Johnson J."/>
            <person name="Sharma A."/>
            <person name="Barry K."/>
            <person name="Grigoriev I.V."/>
            <person name="Spatafora J.W."/>
        </authorList>
    </citation>
    <scope>NUCLEOTIDE SEQUENCE [LARGE SCALE GENOMIC DNA]</scope>
    <source>
        <strain evidence="6 7">AM-OR11-026</strain>
    </source>
</reference>
<dbReference type="SMART" id="SM00320">
    <property type="entry name" value="WD40"/>
    <property type="match status" value="7"/>
</dbReference>
<evidence type="ECO:0000256" key="2">
    <source>
        <dbReference type="ARBA" id="ARBA00022574"/>
    </source>
</evidence>
<dbReference type="Proteomes" id="UP000092154">
    <property type="component" value="Unassembled WGS sequence"/>
</dbReference>
<dbReference type="InterPro" id="IPR015943">
    <property type="entry name" value="WD40/YVTN_repeat-like_dom_sf"/>
</dbReference>
<evidence type="ECO:0000313" key="6">
    <source>
        <dbReference type="EMBL" id="OAX39248.1"/>
    </source>
</evidence>
<protein>
    <submittedName>
        <fullName evidence="6">COMPASS complex protein</fullName>
    </submittedName>
</protein>
<dbReference type="AlphaFoldDB" id="A0A1B7N319"/>
<dbReference type="Pfam" id="PF00400">
    <property type="entry name" value="WD40"/>
    <property type="match status" value="2"/>
</dbReference>
<accession>A0A1B7N319</accession>
<comment type="subcellular location">
    <subcellularLocation>
        <location evidence="1">Nucleus</location>
    </subcellularLocation>
</comment>
<dbReference type="InParanoid" id="A0A1B7N319"/>